<evidence type="ECO:0000256" key="3">
    <source>
        <dbReference type="RuleBase" id="RU000363"/>
    </source>
</evidence>
<dbReference type="RefSeq" id="WP_163903536.1">
    <property type="nucleotide sequence ID" value="NZ_AP022599.1"/>
</dbReference>
<organism evidence="5 6">
    <name type="scientific">Mycolicibacterium pulveris</name>
    <name type="common">Mycobacterium pulveris</name>
    <dbReference type="NCBI Taxonomy" id="36813"/>
    <lineage>
        <taxon>Bacteria</taxon>
        <taxon>Bacillati</taxon>
        <taxon>Actinomycetota</taxon>
        <taxon>Actinomycetes</taxon>
        <taxon>Mycobacteriales</taxon>
        <taxon>Mycobacteriaceae</taxon>
        <taxon>Mycolicibacterium</taxon>
    </lineage>
</organism>
<evidence type="ECO:0000259" key="4">
    <source>
        <dbReference type="SMART" id="SM00822"/>
    </source>
</evidence>
<protein>
    <recommendedName>
        <fullName evidence="4">Ketoreductase domain-containing protein</fullName>
    </recommendedName>
</protein>
<dbReference type="InterPro" id="IPR057326">
    <property type="entry name" value="KR_dom"/>
</dbReference>
<accession>A0A7I7UR17</accession>
<sequence>MDINGATAVVTGAAGGLGGAIARVLNARGARLLLTDRREEALKSLASQLNGAEILVCDLADSAQVAELSARLADTDIVVSNAALPATGKLEDFTPEQLNRALDVNLRVPMLMTQQLLPGMLQRRRGHFVYISSIAGKLPSARVPIYSATKAGLRGFCGSLRQDLHGSGVGASVVFPGTMTDAGLLADAGLPATPGTKGTSCDFVAHRVIAAIVKNLGEVDAAELPIRIMARFGGMAPELAARLARRKDSVAWGDQVTEGLRHLR</sequence>
<dbReference type="PRINTS" id="PR00081">
    <property type="entry name" value="GDHRDH"/>
</dbReference>
<comment type="similarity">
    <text evidence="1 3">Belongs to the short-chain dehydrogenases/reductases (SDR) family.</text>
</comment>
<dbReference type="PANTHER" id="PTHR44196">
    <property type="entry name" value="DEHYDROGENASE/REDUCTASE SDR FAMILY MEMBER 7B"/>
    <property type="match status" value="1"/>
</dbReference>
<dbReference type="InterPro" id="IPR002347">
    <property type="entry name" value="SDR_fam"/>
</dbReference>
<reference evidence="5 6" key="1">
    <citation type="journal article" date="2019" name="Emerg. Microbes Infect.">
        <title>Comprehensive subspecies identification of 175 nontuberculous mycobacteria species based on 7547 genomic profiles.</title>
        <authorList>
            <person name="Matsumoto Y."/>
            <person name="Kinjo T."/>
            <person name="Motooka D."/>
            <person name="Nabeya D."/>
            <person name="Jung N."/>
            <person name="Uechi K."/>
            <person name="Horii T."/>
            <person name="Iida T."/>
            <person name="Fujita J."/>
            <person name="Nakamura S."/>
        </authorList>
    </citation>
    <scope>NUCLEOTIDE SEQUENCE [LARGE SCALE GENOMIC DNA]</scope>
    <source>
        <strain evidence="5 6">JCM 6370</strain>
    </source>
</reference>
<dbReference type="PROSITE" id="PS00061">
    <property type="entry name" value="ADH_SHORT"/>
    <property type="match status" value="1"/>
</dbReference>
<proteinExistence type="inferred from homology"/>
<dbReference type="AlphaFoldDB" id="A0A7I7UR17"/>
<dbReference type="GO" id="GO:0016020">
    <property type="term" value="C:membrane"/>
    <property type="evidence" value="ECO:0007669"/>
    <property type="project" value="TreeGrafter"/>
</dbReference>
<evidence type="ECO:0000313" key="5">
    <source>
        <dbReference type="EMBL" id="BBY83009.1"/>
    </source>
</evidence>
<dbReference type="InterPro" id="IPR036291">
    <property type="entry name" value="NAD(P)-bd_dom_sf"/>
</dbReference>
<evidence type="ECO:0000313" key="6">
    <source>
        <dbReference type="Proteomes" id="UP000467252"/>
    </source>
</evidence>
<dbReference type="PRINTS" id="PR00080">
    <property type="entry name" value="SDRFAMILY"/>
</dbReference>
<feature type="domain" description="Ketoreductase" evidence="4">
    <location>
        <begin position="6"/>
        <end position="182"/>
    </location>
</feature>
<dbReference type="Gene3D" id="3.40.50.720">
    <property type="entry name" value="NAD(P)-binding Rossmann-like Domain"/>
    <property type="match status" value="1"/>
</dbReference>
<dbReference type="EMBL" id="AP022599">
    <property type="protein sequence ID" value="BBY83009.1"/>
    <property type="molecule type" value="Genomic_DNA"/>
</dbReference>
<name>A0A7I7UR17_MYCPV</name>
<dbReference type="Proteomes" id="UP000467252">
    <property type="component" value="Chromosome"/>
</dbReference>
<evidence type="ECO:0000256" key="2">
    <source>
        <dbReference type="ARBA" id="ARBA00023002"/>
    </source>
</evidence>
<dbReference type="GO" id="GO:0016491">
    <property type="term" value="F:oxidoreductase activity"/>
    <property type="evidence" value="ECO:0007669"/>
    <property type="project" value="UniProtKB-KW"/>
</dbReference>
<dbReference type="Pfam" id="PF00106">
    <property type="entry name" value="adh_short"/>
    <property type="match status" value="1"/>
</dbReference>
<keyword evidence="2" id="KW-0560">Oxidoreductase</keyword>
<evidence type="ECO:0000256" key="1">
    <source>
        <dbReference type="ARBA" id="ARBA00006484"/>
    </source>
</evidence>
<dbReference type="InterPro" id="IPR020904">
    <property type="entry name" value="Sc_DH/Rdtase_CS"/>
</dbReference>
<dbReference type="SUPFAM" id="SSF51735">
    <property type="entry name" value="NAD(P)-binding Rossmann-fold domains"/>
    <property type="match status" value="1"/>
</dbReference>
<gene>
    <name evidence="5" type="ORF">MPUL_41670</name>
</gene>
<keyword evidence="6" id="KW-1185">Reference proteome</keyword>
<dbReference type="PANTHER" id="PTHR44196:SF1">
    <property type="entry name" value="DEHYDROGENASE_REDUCTASE SDR FAMILY MEMBER 7B"/>
    <property type="match status" value="1"/>
</dbReference>
<dbReference type="SMART" id="SM00822">
    <property type="entry name" value="PKS_KR"/>
    <property type="match status" value="1"/>
</dbReference>